<evidence type="ECO:0000259" key="8">
    <source>
        <dbReference type="PROSITE" id="PS50157"/>
    </source>
</evidence>
<evidence type="ECO:0000256" key="6">
    <source>
        <dbReference type="PROSITE-ProRule" id="PRU00042"/>
    </source>
</evidence>
<evidence type="ECO:0000313" key="9">
    <source>
        <dbReference type="EMBL" id="KAK1439344.1"/>
    </source>
</evidence>
<keyword evidence="3 6" id="KW-0863">Zinc-finger</keyword>
<dbReference type="GO" id="GO:0009788">
    <property type="term" value="P:negative regulation of abscisic acid-activated signaling pathway"/>
    <property type="evidence" value="ECO:0007669"/>
    <property type="project" value="InterPro"/>
</dbReference>
<feature type="region of interest" description="Disordered" evidence="7">
    <location>
        <begin position="1"/>
        <end position="26"/>
    </location>
</feature>
<dbReference type="PROSITE" id="PS00028">
    <property type="entry name" value="ZINC_FINGER_C2H2_1"/>
    <property type="match status" value="1"/>
</dbReference>
<feature type="compositionally biased region" description="Acidic residues" evidence="7">
    <location>
        <begin position="1"/>
        <end position="10"/>
    </location>
</feature>
<evidence type="ECO:0000256" key="5">
    <source>
        <dbReference type="ARBA" id="ARBA00023242"/>
    </source>
</evidence>
<organism evidence="9 10">
    <name type="scientific">Tagetes erecta</name>
    <name type="common">African marigold</name>
    <dbReference type="NCBI Taxonomy" id="13708"/>
    <lineage>
        <taxon>Eukaryota</taxon>
        <taxon>Viridiplantae</taxon>
        <taxon>Streptophyta</taxon>
        <taxon>Embryophyta</taxon>
        <taxon>Tracheophyta</taxon>
        <taxon>Spermatophyta</taxon>
        <taxon>Magnoliopsida</taxon>
        <taxon>eudicotyledons</taxon>
        <taxon>Gunneridae</taxon>
        <taxon>Pentapetalae</taxon>
        <taxon>asterids</taxon>
        <taxon>campanulids</taxon>
        <taxon>Asterales</taxon>
        <taxon>Asteraceae</taxon>
        <taxon>Asteroideae</taxon>
        <taxon>Heliantheae alliance</taxon>
        <taxon>Tageteae</taxon>
        <taxon>Tagetes</taxon>
    </lineage>
</organism>
<dbReference type="GO" id="GO:0005634">
    <property type="term" value="C:nucleus"/>
    <property type="evidence" value="ECO:0007669"/>
    <property type="project" value="UniProtKB-SubCell"/>
</dbReference>
<dbReference type="PANTHER" id="PTHR47287">
    <property type="entry name" value="C2H2 AND C2HC ZINC FINGERS SUPERFAMILY PROTEIN"/>
    <property type="match status" value="1"/>
</dbReference>
<evidence type="ECO:0000256" key="3">
    <source>
        <dbReference type="ARBA" id="ARBA00022771"/>
    </source>
</evidence>
<accession>A0AAD8LEI1</accession>
<feature type="region of interest" description="Disordered" evidence="7">
    <location>
        <begin position="188"/>
        <end position="212"/>
    </location>
</feature>
<keyword evidence="2" id="KW-0479">Metal-binding</keyword>
<dbReference type="PROSITE" id="PS50157">
    <property type="entry name" value="ZINC_FINGER_C2H2_2"/>
    <property type="match status" value="1"/>
</dbReference>
<comment type="caution">
    <text evidence="9">The sequence shown here is derived from an EMBL/GenBank/DDBJ whole genome shotgun (WGS) entry which is preliminary data.</text>
</comment>
<keyword evidence="10" id="KW-1185">Reference proteome</keyword>
<reference evidence="9" key="1">
    <citation type="journal article" date="2023" name="bioRxiv">
        <title>Improved chromosome-level genome assembly for marigold (Tagetes erecta).</title>
        <authorList>
            <person name="Jiang F."/>
            <person name="Yuan L."/>
            <person name="Wang S."/>
            <person name="Wang H."/>
            <person name="Xu D."/>
            <person name="Wang A."/>
            <person name="Fan W."/>
        </authorList>
    </citation>
    <scope>NUCLEOTIDE SEQUENCE</scope>
    <source>
        <strain evidence="9">WSJ</strain>
        <tissue evidence="9">Leaf</tissue>
    </source>
</reference>
<dbReference type="InterPro" id="IPR013087">
    <property type="entry name" value="Znf_C2H2_type"/>
</dbReference>
<dbReference type="GO" id="GO:0008270">
    <property type="term" value="F:zinc ion binding"/>
    <property type="evidence" value="ECO:0007669"/>
    <property type="project" value="UniProtKB-KW"/>
</dbReference>
<keyword evidence="5" id="KW-0539">Nucleus</keyword>
<dbReference type="Gene3D" id="3.30.160.60">
    <property type="entry name" value="Classic Zinc Finger"/>
    <property type="match status" value="1"/>
</dbReference>
<sequence length="212" mass="23083">MFESEEETEISDQAASTLSKGEASPPLQPVTLDLTLSFNPNINIMVEQAATEGPPINTASGSALPRVFSCNYCRRKFYSSQALGGHQNAHKRERTMAKRAMRMGMLSERYPSLASLPLYGSSTFQSLGIEAHGRSLHQRVVGPQETGFYTMGGGARFDQAYVRLPMFMAEDEPEMFWRGSYKQMDGVGVGGSSMAPPGGRSSTATPDLTLKL</sequence>
<dbReference type="InterPro" id="IPR044246">
    <property type="entry name" value="ZFP3-like"/>
</dbReference>
<evidence type="ECO:0000256" key="2">
    <source>
        <dbReference type="ARBA" id="ARBA00022723"/>
    </source>
</evidence>
<proteinExistence type="predicted"/>
<name>A0AAD8LEI1_TARER</name>
<dbReference type="Proteomes" id="UP001229421">
    <property type="component" value="Unassembled WGS sequence"/>
</dbReference>
<feature type="domain" description="C2H2-type" evidence="8">
    <location>
        <begin position="68"/>
        <end position="95"/>
    </location>
</feature>
<dbReference type="SUPFAM" id="SSF57667">
    <property type="entry name" value="beta-beta-alpha zinc fingers"/>
    <property type="match status" value="1"/>
</dbReference>
<evidence type="ECO:0000256" key="7">
    <source>
        <dbReference type="SAM" id="MobiDB-lite"/>
    </source>
</evidence>
<gene>
    <name evidence="9" type="ORF">QVD17_05160</name>
</gene>
<dbReference type="EMBL" id="JAUHHV010000001">
    <property type="protein sequence ID" value="KAK1439344.1"/>
    <property type="molecule type" value="Genomic_DNA"/>
</dbReference>
<protein>
    <recommendedName>
        <fullName evidence="8">C2H2-type domain-containing protein</fullName>
    </recommendedName>
</protein>
<dbReference type="PANTHER" id="PTHR47287:SF18">
    <property type="entry name" value="TRANSCRIPTION FACTOR C2H2 FAMILY"/>
    <property type="match status" value="1"/>
</dbReference>
<comment type="subcellular location">
    <subcellularLocation>
        <location evidence="1">Nucleus</location>
    </subcellularLocation>
</comment>
<dbReference type="InterPro" id="IPR036236">
    <property type="entry name" value="Znf_C2H2_sf"/>
</dbReference>
<dbReference type="AlphaFoldDB" id="A0AAD8LEI1"/>
<keyword evidence="4" id="KW-0862">Zinc</keyword>
<evidence type="ECO:0000256" key="1">
    <source>
        <dbReference type="ARBA" id="ARBA00004123"/>
    </source>
</evidence>
<evidence type="ECO:0000313" key="10">
    <source>
        <dbReference type="Proteomes" id="UP001229421"/>
    </source>
</evidence>
<evidence type="ECO:0000256" key="4">
    <source>
        <dbReference type="ARBA" id="ARBA00022833"/>
    </source>
</evidence>
<dbReference type="FunFam" id="3.30.160.60:FF:001366">
    <property type="entry name" value="Zinc finger protein 2"/>
    <property type="match status" value="1"/>
</dbReference>